<evidence type="ECO:0000256" key="4">
    <source>
        <dbReference type="ARBA" id="ARBA00023284"/>
    </source>
</evidence>
<dbReference type="InterPro" id="IPR041205">
    <property type="entry name" value="ScsC_N"/>
</dbReference>
<organism evidence="6 7">
    <name type="scientific">Beijerinckia indica subsp. indica (strain ATCC 9039 / DSM 1715 / NCIMB 8712)</name>
    <dbReference type="NCBI Taxonomy" id="395963"/>
    <lineage>
        <taxon>Bacteria</taxon>
        <taxon>Pseudomonadati</taxon>
        <taxon>Pseudomonadota</taxon>
        <taxon>Alphaproteobacteria</taxon>
        <taxon>Hyphomicrobiales</taxon>
        <taxon>Beijerinckiaceae</taxon>
        <taxon>Beijerinckia</taxon>
    </lineage>
</organism>
<dbReference type="eggNOG" id="COG1651">
    <property type="taxonomic scope" value="Bacteria"/>
</dbReference>
<dbReference type="InterPro" id="IPR013766">
    <property type="entry name" value="Thioredoxin_domain"/>
</dbReference>
<reference evidence="7" key="1">
    <citation type="submission" date="2008-03" db="EMBL/GenBank/DDBJ databases">
        <title>Complete sequence of chromosome of Beijerinckia indica subsp. indica ATCC 9039.</title>
        <authorList>
            <consortium name="US DOE Joint Genome Institute"/>
            <person name="Copeland A."/>
            <person name="Lucas S."/>
            <person name="Lapidus A."/>
            <person name="Glavina del Rio T."/>
            <person name="Dalin E."/>
            <person name="Tice H."/>
            <person name="Bruce D."/>
            <person name="Goodwin L."/>
            <person name="Pitluck S."/>
            <person name="LaButti K."/>
            <person name="Schmutz J."/>
            <person name="Larimer F."/>
            <person name="Land M."/>
            <person name="Hauser L."/>
            <person name="Kyrpides N."/>
            <person name="Mikhailova N."/>
            <person name="Dunfield P.F."/>
            <person name="Dedysh S.N."/>
            <person name="Liesack W."/>
            <person name="Saw J.H."/>
            <person name="Alam M."/>
            <person name="Chen Y."/>
            <person name="Murrell J.C."/>
            <person name="Richardson P."/>
        </authorList>
    </citation>
    <scope>NUCLEOTIDE SEQUENCE [LARGE SCALE GENOMIC DNA]</scope>
    <source>
        <strain evidence="7">ATCC 9039 / DSM 1715 / NCIMB 8712</strain>
    </source>
</reference>
<keyword evidence="4" id="KW-0676">Redox-active center</keyword>
<dbReference type="GO" id="GO:0016491">
    <property type="term" value="F:oxidoreductase activity"/>
    <property type="evidence" value="ECO:0007669"/>
    <property type="project" value="UniProtKB-KW"/>
</dbReference>
<evidence type="ECO:0000256" key="1">
    <source>
        <dbReference type="ARBA" id="ARBA00022729"/>
    </source>
</evidence>
<name>B2IC37_BEII9</name>
<evidence type="ECO:0000313" key="6">
    <source>
        <dbReference type="EMBL" id="ACB95292.1"/>
    </source>
</evidence>
<sequence>MFDMGSTIFTRHWIGLTFALSTLVGLIMSPCHGPSSFAISSAAAAEFSSAQKTEIQSIIKDYLIENPEILRDALNELELRDRAAAANARAAVVADMSGPLYTSQQQSVVGNPDGKISLIEFFDYNCGYCKRALGDIAQLIKDNPDLRVVLKDLPILSPGSIEAARVAGALRNQFKGEKFWAFHQKLLSSHGPVAKAQALAVAKDLGADMDKLEKDMASPDIVQGIAVTDRVAKELDINGTPSFVLGEEVVVGAVGRDELQSKITNIRKCGKTTCS</sequence>
<dbReference type="Gene3D" id="3.40.30.10">
    <property type="entry name" value="Glutaredoxin"/>
    <property type="match status" value="1"/>
</dbReference>
<keyword evidence="3" id="KW-1015">Disulfide bond</keyword>
<feature type="domain" description="Thioredoxin" evidence="5">
    <location>
        <begin position="82"/>
        <end position="268"/>
    </location>
</feature>
<evidence type="ECO:0000256" key="3">
    <source>
        <dbReference type="ARBA" id="ARBA00023157"/>
    </source>
</evidence>
<dbReference type="InterPro" id="IPR001853">
    <property type="entry name" value="DSBA-like_thioredoxin_dom"/>
</dbReference>
<dbReference type="InterPro" id="IPR036249">
    <property type="entry name" value="Thioredoxin-like_sf"/>
</dbReference>
<evidence type="ECO:0000313" key="7">
    <source>
        <dbReference type="Proteomes" id="UP000001695"/>
    </source>
</evidence>
<reference evidence="6 7" key="2">
    <citation type="journal article" date="2010" name="J. Bacteriol.">
        <title>Complete genome sequence of Beijerinckia indica subsp. indica.</title>
        <authorList>
            <person name="Tamas I."/>
            <person name="Dedysh S.N."/>
            <person name="Liesack W."/>
            <person name="Stott M.B."/>
            <person name="Alam M."/>
            <person name="Murrell J.C."/>
            <person name="Dunfield P.F."/>
        </authorList>
    </citation>
    <scope>NUCLEOTIDE SEQUENCE [LARGE SCALE GENOMIC DNA]</scope>
    <source>
        <strain evidence="7">ATCC 9039 / DSM 1715 / NCIMB 8712</strain>
    </source>
</reference>
<proteinExistence type="predicted"/>
<dbReference type="Proteomes" id="UP000001695">
    <property type="component" value="Chromosome"/>
</dbReference>
<dbReference type="SUPFAM" id="SSF52833">
    <property type="entry name" value="Thioredoxin-like"/>
    <property type="match status" value="1"/>
</dbReference>
<gene>
    <name evidence="6" type="ordered locus">Bind_1661</name>
</gene>
<dbReference type="PANTHER" id="PTHR13887">
    <property type="entry name" value="GLUTATHIONE S-TRANSFERASE KAPPA"/>
    <property type="match status" value="1"/>
</dbReference>
<evidence type="ECO:0000256" key="2">
    <source>
        <dbReference type="ARBA" id="ARBA00023002"/>
    </source>
</evidence>
<dbReference type="EMBL" id="CP001016">
    <property type="protein sequence ID" value="ACB95292.1"/>
    <property type="molecule type" value="Genomic_DNA"/>
</dbReference>
<dbReference type="PANTHER" id="PTHR13887:SF14">
    <property type="entry name" value="DISULFIDE BOND FORMATION PROTEIN D"/>
    <property type="match status" value="1"/>
</dbReference>
<protein>
    <submittedName>
        <fullName evidence="6">DSBA oxidoreductase</fullName>
    </submittedName>
</protein>
<dbReference type="HOGENOM" id="CLU_000288_47_4_5"/>
<dbReference type="STRING" id="395963.Bind_1661"/>
<dbReference type="PROSITE" id="PS51352">
    <property type="entry name" value="THIOREDOXIN_2"/>
    <property type="match status" value="1"/>
</dbReference>
<keyword evidence="2" id="KW-0560">Oxidoreductase</keyword>
<dbReference type="CDD" id="cd03023">
    <property type="entry name" value="DsbA_Com1_like"/>
    <property type="match status" value="1"/>
</dbReference>
<accession>B2IC37</accession>
<dbReference type="KEGG" id="bid:Bind_1661"/>
<dbReference type="Pfam" id="PF18312">
    <property type="entry name" value="ScsC_N"/>
    <property type="match status" value="1"/>
</dbReference>
<evidence type="ECO:0000259" key="5">
    <source>
        <dbReference type="PROSITE" id="PS51352"/>
    </source>
</evidence>
<dbReference type="Pfam" id="PF01323">
    <property type="entry name" value="DSBA"/>
    <property type="match status" value="1"/>
</dbReference>
<keyword evidence="1" id="KW-0732">Signal</keyword>
<keyword evidence="7" id="KW-1185">Reference proteome</keyword>
<dbReference type="RefSeq" id="WP_012384649.1">
    <property type="nucleotide sequence ID" value="NC_010581.1"/>
</dbReference>
<dbReference type="AlphaFoldDB" id="B2IC37"/>